<evidence type="ECO:0000313" key="2">
    <source>
        <dbReference type="EMBL" id="GAA1513746.1"/>
    </source>
</evidence>
<protein>
    <submittedName>
        <fullName evidence="2">Uncharacterized protein</fullName>
    </submittedName>
</protein>
<feature type="transmembrane region" description="Helical" evidence="1">
    <location>
        <begin position="78"/>
        <end position="99"/>
    </location>
</feature>
<name>A0ABN2A9Y2_9ACTN</name>
<dbReference type="EMBL" id="BAAAOR010000014">
    <property type="protein sequence ID" value="GAA1513746.1"/>
    <property type="molecule type" value="Genomic_DNA"/>
</dbReference>
<evidence type="ECO:0000256" key="1">
    <source>
        <dbReference type="SAM" id="Phobius"/>
    </source>
</evidence>
<keyword evidence="3" id="KW-1185">Reference proteome</keyword>
<reference evidence="2 3" key="1">
    <citation type="journal article" date="2019" name="Int. J. Syst. Evol. Microbiol.">
        <title>The Global Catalogue of Microorganisms (GCM) 10K type strain sequencing project: providing services to taxonomists for standard genome sequencing and annotation.</title>
        <authorList>
            <consortium name="The Broad Institute Genomics Platform"/>
            <consortium name="The Broad Institute Genome Sequencing Center for Infectious Disease"/>
            <person name="Wu L."/>
            <person name="Ma J."/>
        </authorList>
    </citation>
    <scope>NUCLEOTIDE SEQUENCE [LARGE SCALE GENOMIC DNA]</scope>
    <source>
        <strain evidence="2 3">JCM 14942</strain>
    </source>
</reference>
<keyword evidence="1" id="KW-0472">Membrane</keyword>
<dbReference type="Proteomes" id="UP001500842">
    <property type="component" value="Unassembled WGS sequence"/>
</dbReference>
<comment type="caution">
    <text evidence="2">The sequence shown here is derived from an EMBL/GenBank/DDBJ whole genome shotgun (WGS) entry which is preliminary data.</text>
</comment>
<proteinExistence type="predicted"/>
<organism evidence="2 3">
    <name type="scientific">Nocardioides humi</name>
    <dbReference type="NCBI Taxonomy" id="449461"/>
    <lineage>
        <taxon>Bacteria</taxon>
        <taxon>Bacillati</taxon>
        <taxon>Actinomycetota</taxon>
        <taxon>Actinomycetes</taxon>
        <taxon>Propionibacteriales</taxon>
        <taxon>Nocardioidaceae</taxon>
        <taxon>Nocardioides</taxon>
    </lineage>
</organism>
<gene>
    <name evidence="2" type="ORF">GCM10009788_17710</name>
</gene>
<accession>A0ABN2A9Y2</accession>
<keyword evidence="1" id="KW-1133">Transmembrane helix</keyword>
<dbReference type="RefSeq" id="WP_141005326.1">
    <property type="nucleotide sequence ID" value="NZ_BAAAOR010000014.1"/>
</dbReference>
<evidence type="ECO:0000313" key="3">
    <source>
        <dbReference type="Proteomes" id="UP001500842"/>
    </source>
</evidence>
<sequence length="285" mass="29257">MNDLDTTFDTTFDTALDTALRRLDPAAPAPTTPTTPAAPPALGERARADLDRILATGPEPTADPSLPVRRHRPRRTRLVACAAAVGLLAGGALLAPALLATGDAAFASWTATPAPLTADEADDAVADCRDMGGPPGDATLTDLAASTLSVAERRGDWTLVLLSGEEGFSALCLRRESWNPFARAGIGSFGRTGDQAPGPRELVATDLGTGGVDGDLLSLAAGAAGAEVAGVSYDSRTFGRVEATVAHGHFALWFPGDELEHASAGVTVEVAYRDGTTGSRTLTLQ</sequence>
<keyword evidence="1" id="KW-0812">Transmembrane</keyword>